<dbReference type="InterPro" id="IPR051556">
    <property type="entry name" value="N-term/lysine_N-AcTrnsfr"/>
</dbReference>
<name>A0A922IG22_DERFA</name>
<proteinExistence type="predicted"/>
<comment type="caution">
    <text evidence="16">The sequence shown here is derived from an EMBL/GenBank/DDBJ whole genome shotgun (WGS) entry which is preliminary data.</text>
</comment>
<evidence type="ECO:0000256" key="7">
    <source>
        <dbReference type="ARBA" id="ARBA00048335"/>
    </source>
</evidence>
<dbReference type="GO" id="GO:0007064">
    <property type="term" value="P:mitotic sister chromatid cohesion"/>
    <property type="evidence" value="ECO:0007669"/>
    <property type="project" value="TreeGrafter"/>
</dbReference>
<evidence type="ECO:0000256" key="11">
    <source>
        <dbReference type="ARBA" id="ARBA00049002"/>
    </source>
</evidence>
<evidence type="ECO:0000256" key="12">
    <source>
        <dbReference type="ARBA" id="ARBA00049103"/>
    </source>
</evidence>
<comment type="catalytic activity">
    <reaction evidence="13">
        <text>N-terminal L-methionyl-L-threonyl-[protein] + acetyl-CoA = N-terminal N(alpha)-acetyl-L-methionyl-L-threonyl-[protein] + CoA + H(+)</text>
        <dbReference type="Rhea" id="RHEA:50576"/>
        <dbReference type="Rhea" id="RHEA-COMP:12732"/>
        <dbReference type="Rhea" id="RHEA-COMP:12733"/>
        <dbReference type="ChEBI" id="CHEBI:15378"/>
        <dbReference type="ChEBI" id="CHEBI:57287"/>
        <dbReference type="ChEBI" id="CHEBI:57288"/>
        <dbReference type="ChEBI" id="CHEBI:133404"/>
        <dbReference type="ChEBI" id="CHEBI:133405"/>
        <dbReference type="EC" id="2.3.1.258"/>
    </reaction>
</comment>
<dbReference type="OrthoDB" id="47374at2759"/>
<evidence type="ECO:0000256" key="4">
    <source>
        <dbReference type="ARBA" id="ARBA00023315"/>
    </source>
</evidence>
<evidence type="ECO:0000256" key="13">
    <source>
        <dbReference type="ARBA" id="ARBA00049454"/>
    </source>
</evidence>
<comment type="catalytic activity">
    <reaction evidence="6">
        <text>N-terminal L-methionyl-L-seryl-[protein] + acetyl-CoA = N-terminal N(alpha)-acetyl-L-methionyl-L-seryl-[protein] + CoA + H(+)</text>
        <dbReference type="Rhea" id="RHEA:50568"/>
        <dbReference type="Rhea" id="RHEA-COMP:12728"/>
        <dbReference type="Rhea" id="RHEA-COMP:12729"/>
        <dbReference type="ChEBI" id="CHEBI:15378"/>
        <dbReference type="ChEBI" id="CHEBI:57287"/>
        <dbReference type="ChEBI" id="CHEBI:57288"/>
        <dbReference type="ChEBI" id="CHEBI:133400"/>
        <dbReference type="ChEBI" id="CHEBI:133401"/>
        <dbReference type="EC" id="2.3.1.258"/>
    </reaction>
</comment>
<keyword evidence="3" id="KW-0808">Transferase</keyword>
<evidence type="ECO:0000256" key="3">
    <source>
        <dbReference type="ARBA" id="ARBA00022679"/>
    </source>
</evidence>
<accession>A0A922IG22</accession>
<dbReference type="PROSITE" id="PS51186">
    <property type="entry name" value="GNAT"/>
    <property type="match status" value="1"/>
</dbReference>
<comment type="catalytic activity">
    <reaction evidence="9">
        <text>N-terminal L-methionyl-L-lysyl-[protein] + acetyl-CoA = N-terminal N(alpha)-acetyl-L-methionyl-L-lysyl-[protein] + CoA + H(+)</text>
        <dbReference type="Rhea" id="RHEA:50580"/>
        <dbReference type="Rhea" id="RHEA-COMP:12734"/>
        <dbReference type="Rhea" id="RHEA-COMP:12735"/>
        <dbReference type="ChEBI" id="CHEBI:15378"/>
        <dbReference type="ChEBI" id="CHEBI:57287"/>
        <dbReference type="ChEBI" id="CHEBI:57288"/>
        <dbReference type="ChEBI" id="CHEBI:133406"/>
        <dbReference type="ChEBI" id="CHEBI:133407"/>
        <dbReference type="EC" id="2.3.1.258"/>
    </reaction>
</comment>
<evidence type="ECO:0000259" key="15">
    <source>
        <dbReference type="PROSITE" id="PS51186"/>
    </source>
</evidence>
<gene>
    <name evidence="16" type="primary">NAA50</name>
    <name evidence="16" type="ORF">DERF_003885</name>
</gene>
<dbReference type="FunFam" id="3.40.630.30:FF:000078">
    <property type="entry name" value="N-alpha-acetyltransferase 50"/>
    <property type="match status" value="1"/>
</dbReference>
<protein>
    <recommendedName>
        <fullName evidence="5">N-terminal methionine N(alpha)-acetyltransferase NatE</fullName>
        <ecNumber evidence="5">2.3.1.258</ecNumber>
    </recommendedName>
</protein>
<comment type="catalytic activity">
    <reaction evidence="11">
        <text>N-terminal L-methionyl-L-alanyl-[protein] + acetyl-CoA = N-terminal N(alpha)-acetyl-L-methionyl-L-alanyl-[protein] + CoA + H(+)</text>
        <dbReference type="Rhea" id="RHEA:50564"/>
        <dbReference type="Rhea" id="RHEA-COMP:12726"/>
        <dbReference type="Rhea" id="RHEA-COMP:12727"/>
        <dbReference type="ChEBI" id="CHEBI:15378"/>
        <dbReference type="ChEBI" id="CHEBI:57287"/>
        <dbReference type="ChEBI" id="CHEBI:57288"/>
        <dbReference type="ChEBI" id="CHEBI:133398"/>
        <dbReference type="ChEBI" id="CHEBI:133399"/>
        <dbReference type="EC" id="2.3.1.258"/>
    </reaction>
</comment>
<feature type="domain" description="N-acetyltransferase" evidence="15">
    <location>
        <begin position="47"/>
        <end position="198"/>
    </location>
</feature>
<comment type="catalytic activity">
    <reaction evidence="8">
        <text>N-terminal L-methionyl-L-phenylalanyl-[protein] + acetyl-CoA = N-terminal N(alpha)-acetyl-L-methionyl-L-phenylalanyl-[protein] + CoA + H(+)</text>
        <dbReference type="Rhea" id="RHEA:50528"/>
        <dbReference type="Rhea" id="RHEA-COMP:12715"/>
        <dbReference type="Rhea" id="RHEA-COMP:12716"/>
        <dbReference type="ChEBI" id="CHEBI:15378"/>
        <dbReference type="ChEBI" id="CHEBI:57287"/>
        <dbReference type="ChEBI" id="CHEBI:57288"/>
        <dbReference type="ChEBI" id="CHEBI:133382"/>
        <dbReference type="ChEBI" id="CHEBI:133383"/>
        <dbReference type="EC" id="2.3.1.258"/>
    </reaction>
</comment>
<evidence type="ECO:0000313" key="17">
    <source>
        <dbReference type="Proteomes" id="UP000790347"/>
    </source>
</evidence>
<dbReference type="Proteomes" id="UP000790347">
    <property type="component" value="Unassembled WGS sequence"/>
</dbReference>
<dbReference type="PANTHER" id="PTHR42919:SF8">
    <property type="entry name" value="N-ALPHA-ACETYLTRANSFERASE 50"/>
    <property type="match status" value="1"/>
</dbReference>
<dbReference type="EMBL" id="ASGP02000001">
    <property type="protein sequence ID" value="KAH9530046.1"/>
    <property type="molecule type" value="Genomic_DNA"/>
</dbReference>
<evidence type="ECO:0000256" key="6">
    <source>
        <dbReference type="ARBA" id="ARBA00048251"/>
    </source>
</evidence>
<dbReference type="InterPro" id="IPR016181">
    <property type="entry name" value="Acyl_CoA_acyltransferase"/>
</dbReference>
<evidence type="ECO:0000256" key="1">
    <source>
        <dbReference type="ARBA" id="ARBA00004496"/>
    </source>
</evidence>
<evidence type="ECO:0000256" key="10">
    <source>
        <dbReference type="ARBA" id="ARBA00048799"/>
    </source>
</evidence>
<evidence type="ECO:0000256" key="2">
    <source>
        <dbReference type="ARBA" id="ARBA00022490"/>
    </source>
</evidence>
<feature type="region of interest" description="Disordered" evidence="14">
    <location>
        <begin position="1"/>
        <end position="37"/>
    </location>
</feature>
<dbReference type="InterPro" id="IPR000182">
    <property type="entry name" value="GNAT_dom"/>
</dbReference>
<evidence type="ECO:0000256" key="5">
    <source>
        <dbReference type="ARBA" id="ARBA00039121"/>
    </source>
</evidence>
<keyword evidence="4" id="KW-0012">Acyltransferase</keyword>
<evidence type="ECO:0000256" key="8">
    <source>
        <dbReference type="ARBA" id="ARBA00048490"/>
    </source>
</evidence>
<dbReference type="GO" id="GO:0031415">
    <property type="term" value="C:NatA complex"/>
    <property type="evidence" value="ECO:0007669"/>
    <property type="project" value="TreeGrafter"/>
</dbReference>
<dbReference type="PANTHER" id="PTHR42919">
    <property type="entry name" value="N-ALPHA-ACETYLTRANSFERASE"/>
    <property type="match status" value="1"/>
</dbReference>
<comment type="catalytic activity">
    <reaction evidence="10">
        <text>N-terminal L-methionyl-L-valyl-[protein] + acetyl-CoA = N-terminal N(alpha)-acetyl-L-methionyl-L-valyl-[protein] + CoA + H(+)</text>
        <dbReference type="Rhea" id="RHEA:50572"/>
        <dbReference type="Rhea" id="RHEA-COMP:12730"/>
        <dbReference type="Rhea" id="RHEA-COMP:12731"/>
        <dbReference type="ChEBI" id="CHEBI:15378"/>
        <dbReference type="ChEBI" id="CHEBI:57287"/>
        <dbReference type="ChEBI" id="CHEBI:57288"/>
        <dbReference type="ChEBI" id="CHEBI:133402"/>
        <dbReference type="ChEBI" id="CHEBI:133403"/>
        <dbReference type="EC" id="2.3.1.258"/>
    </reaction>
</comment>
<dbReference type="AlphaFoldDB" id="A0A922IG22"/>
<dbReference type="GO" id="GO:0120518">
    <property type="term" value="F:protein N-terminal-methionine acetyltransferase activity"/>
    <property type="evidence" value="ECO:0007669"/>
    <property type="project" value="UniProtKB-EC"/>
</dbReference>
<dbReference type="SUPFAM" id="SSF55729">
    <property type="entry name" value="Acyl-CoA N-acyltransferases (Nat)"/>
    <property type="match status" value="1"/>
</dbReference>
<comment type="subcellular location">
    <subcellularLocation>
        <location evidence="1">Cytoplasm</location>
    </subcellularLocation>
</comment>
<reference evidence="16" key="2">
    <citation type="journal article" date="2022" name="Res Sq">
        <title>Comparative Genomics Reveals Insights into the Divergent Evolution of Astigmatic Mites and Household Pest Adaptations.</title>
        <authorList>
            <person name="Xiong Q."/>
            <person name="Wan A.T.-Y."/>
            <person name="Liu X.-Y."/>
            <person name="Fung C.S.-H."/>
            <person name="Xiao X."/>
            <person name="Malainual N."/>
            <person name="Hou J."/>
            <person name="Wang L."/>
            <person name="Wang M."/>
            <person name="Yang K."/>
            <person name="Cui Y."/>
            <person name="Leung E."/>
            <person name="Nong W."/>
            <person name="Shin S.-K."/>
            <person name="Au S."/>
            <person name="Jeong K.Y."/>
            <person name="Chew F.T."/>
            <person name="Hui J."/>
            <person name="Leung T.F."/>
            <person name="Tungtrongchitr A."/>
            <person name="Zhong N."/>
            <person name="Liu Z."/>
            <person name="Tsui S."/>
        </authorList>
    </citation>
    <scope>NUCLEOTIDE SEQUENCE</scope>
    <source>
        <strain evidence="16">Derf</strain>
        <tissue evidence="16">Whole organism</tissue>
    </source>
</reference>
<evidence type="ECO:0000256" key="9">
    <source>
        <dbReference type="ARBA" id="ARBA00048618"/>
    </source>
</evidence>
<evidence type="ECO:0000256" key="14">
    <source>
        <dbReference type="SAM" id="MobiDB-lite"/>
    </source>
</evidence>
<comment type="catalytic activity">
    <reaction evidence="12">
        <text>N-terminal L-methionyl-L-leucyl-[protein] + acetyl-CoA = N-terminal N(alpha)-acetyl-L-methionyl-L-leucyl-[protein] + CoA + H(+)</text>
        <dbReference type="Rhea" id="RHEA:50520"/>
        <dbReference type="Rhea" id="RHEA-COMP:12711"/>
        <dbReference type="Rhea" id="RHEA-COMP:12712"/>
        <dbReference type="ChEBI" id="CHEBI:15378"/>
        <dbReference type="ChEBI" id="CHEBI:57287"/>
        <dbReference type="ChEBI" id="CHEBI:57288"/>
        <dbReference type="ChEBI" id="CHEBI:133377"/>
        <dbReference type="ChEBI" id="CHEBI:133378"/>
        <dbReference type="EC" id="2.3.1.258"/>
    </reaction>
</comment>
<organism evidence="16 17">
    <name type="scientific">Dermatophagoides farinae</name>
    <name type="common">American house dust mite</name>
    <dbReference type="NCBI Taxonomy" id="6954"/>
    <lineage>
        <taxon>Eukaryota</taxon>
        <taxon>Metazoa</taxon>
        <taxon>Ecdysozoa</taxon>
        <taxon>Arthropoda</taxon>
        <taxon>Chelicerata</taxon>
        <taxon>Arachnida</taxon>
        <taxon>Acari</taxon>
        <taxon>Acariformes</taxon>
        <taxon>Sarcoptiformes</taxon>
        <taxon>Astigmata</taxon>
        <taxon>Psoroptidia</taxon>
        <taxon>Analgoidea</taxon>
        <taxon>Pyroglyphidae</taxon>
        <taxon>Dermatophagoidinae</taxon>
        <taxon>Dermatophagoides</taxon>
    </lineage>
</organism>
<dbReference type="EC" id="2.3.1.258" evidence="5"/>
<keyword evidence="17" id="KW-1185">Reference proteome</keyword>
<dbReference type="Pfam" id="PF00583">
    <property type="entry name" value="Acetyltransf_1"/>
    <property type="match status" value="1"/>
</dbReference>
<reference evidence="16" key="1">
    <citation type="submission" date="2013-05" db="EMBL/GenBank/DDBJ databases">
        <authorList>
            <person name="Yim A.K.Y."/>
            <person name="Chan T.F."/>
            <person name="Ji K.M."/>
            <person name="Liu X.Y."/>
            <person name="Zhou J.W."/>
            <person name="Li R.Q."/>
            <person name="Yang K.Y."/>
            <person name="Li J."/>
            <person name="Li M."/>
            <person name="Law P.T.W."/>
            <person name="Wu Y.L."/>
            <person name="Cai Z.L."/>
            <person name="Qin H."/>
            <person name="Bao Y."/>
            <person name="Leung R.K.K."/>
            <person name="Ng P.K.S."/>
            <person name="Zou J."/>
            <person name="Zhong X.J."/>
            <person name="Ran P.X."/>
            <person name="Zhong N.S."/>
            <person name="Liu Z.G."/>
            <person name="Tsui S.K.W."/>
        </authorList>
    </citation>
    <scope>NUCLEOTIDE SEQUENCE</scope>
    <source>
        <strain evidence="16">Derf</strain>
        <tissue evidence="16">Whole organism</tissue>
    </source>
</reference>
<dbReference type="Gene3D" id="3.40.630.30">
    <property type="match status" value="1"/>
</dbReference>
<keyword evidence="2" id="KW-0963">Cytoplasm</keyword>
<sequence length="202" mass="23281">MTVKTTMSNNDNHELSHDDDDDDTTKSDENNSNAMNGLIRKRRPGIIELGDVTPHNIKLLRRLNQVIFPVSYNAKFYKDVLESGPLAKLAYYNDIMVGAVCCRVDTSEPNTRRLYIMTLGCLASYRRLGIGTKMVEHILDYVANKDSNFDSIFLHVQINNEDAIEFYKRFGFEIIETRKNYYKRIEPPDAHVLSKNLKKITN</sequence>
<dbReference type="CDD" id="cd04301">
    <property type="entry name" value="NAT_SF"/>
    <property type="match status" value="1"/>
</dbReference>
<evidence type="ECO:0000313" key="16">
    <source>
        <dbReference type="EMBL" id="KAH9530046.1"/>
    </source>
</evidence>
<comment type="catalytic activity">
    <reaction evidence="7">
        <text>N-terminal L-methionyl-L-tyrosyl-[protein] + acetyl-CoA = N-terminal N(alpha)-acetyl-L-methionyl-L-tyrosyl-[protein] + CoA + H(+)</text>
        <dbReference type="Rhea" id="RHEA:50532"/>
        <dbReference type="Rhea" id="RHEA-COMP:12717"/>
        <dbReference type="Rhea" id="RHEA-COMP:12718"/>
        <dbReference type="ChEBI" id="CHEBI:15378"/>
        <dbReference type="ChEBI" id="CHEBI:57287"/>
        <dbReference type="ChEBI" id="CHEBI:57288"/>
        <dbReference type="ChEBI" id="CHEBI:133384"/>
        <dbReference type="ChEBI" id="CHEBI:133385"/>
        <dbReference type="EC" id="2.3.1.258"/>
    </reaction>
</comment>